<dbReference type="PANTHER" id="PTHR30600">
    <property type="entry name" value="CYTOCHROME C PEROXIDASE-RELATED"/>
    <property type="match status" value="1"/>
</dbReference>
<evidence type="ECO:0000256" key="9">
    <source>
        <dbReference type="SAM" id="SignalP"/>
    </source>
</evidence>
<organism evidence="11 12">
    <name type="scientific">Photobacterium galatheae</name>
    <dbReference type="NCBI Taxonomy" id="1654360"/>
    <lineage>
        <taxon>Bacteria</taxon>
        <taxon>Pseudomonadati</taxon>
        <taxon>Pseudomonadota</taxon>
        <taxon>Gammaproteobacteria</taxon>
        <taxon>Vibrionales</taxon>
        <taxon>Vibrionaceae</taxon>
        <taxon>Photobacterium</taxon>
    </lineage>
</organism>
<dbReference type="GO" id="GO:0030313">
    <property type="term" value="C:cell envelope"/>
    <property type="evidence" value="ECO:0007669"/>
    <property type="project" value="UniProtKB-SubCell"/>
</dbReference>
<name>A0A066RS49_9GAMM</name>
<dbReference type="PROSITE" id="PS51257">
    <property type="entry name" value="PROKAR_LIPOPROTEIN"/>
    <property type="match status" value="1"/>
</dbReference>
<keyword evidence="4 9" id="KW-0732">Signal</keyword>
<evidence type="ECO:0000313" key="11">
    <source>
        <dbReference type="EMBL" id="KDM93260.1"/>
    </source>
</evidence>
<feature type="signal peptide" evidence="9">
    <location>
        <begin position="1"/>
        <end position="17"/>
    </location>
</feature>
<dbReference type="PROSITE" id="PS51007">
    <property type="entry name" value="CYTC"/>
    <property type="match status" value="1"/>
</dbReference>
<dbReference type="GO" id="GO:0009055">
    <property type="term" value="F:electron transfer activity"/>
    <property type="evidence" value="ECO:0007669"/>
    <property type="project" value="InterPro"/>
</dbReference>
<evidence type="ECO:0000256" key="3">
    <source>
        <dbReference type="ARBA" id="ARBA00022723"/>
    </source>
</evidence>
<dbReference type="InterPro" id="IPR036909">
    <property type="entry name" value="Cyt_c-like_dom_sf"/>
</dbReference>
<evidence type="ECO:0000256" key="5">
    <source>
        <dbReference type="ARBA" id="ARBA00023002"/>
    </source>
</evidence>
<dbReference type="InterPro" id="IPR004852">
    <property type="entry name" value="Di-haem_cyt_c_peroxidsae"/>
</dbReference>
<dbReference type="GO" id="GO:0004130">
    <property type="term" value="F:cytochrome-c peroxidase activity"/>
    <property type="evidence" value="ECO:0007669"/>
    <property type="project" value="TreeGrafter"/>
</dbReference>
<evidence type="ECO:0000256" key="1">
    <source>
        <dbReference type="ARBA" id="ARBA00004196"/>
    </source>
</evidence>
<dbReference type="GO" id="GO:0020037">
    <property type="term" value="F:heme binding"/>
    <property type="evidence" value="ECO:0007669"/>
    <property type="project" value="InterPro"/>
</dbReference>
<comment type="subcellular location">
    <subcellularLocation>
        <location evidence="1">Cell envelope</location>
    </subcellularLocation>
</comment>
<feature type="region of interest" description="Disordered" evidence="8">
    <location>
        <begin position="24"/>
        <end position="92"/>
    </location>
</feature>
<evidence type="ECO:0000256" key="8">
    <source>
        <dbReference type="SAM" id="MobiDB-lite"/>
    </source>
</evidence>
<dbReference type="RefSeq" id="WP_051641824.1">
    <property type="nucleotide sequence ID" value="NZ_JAGSGC010000011.1"/>
</dbReference>
<dbReference type="AlphaFoldDB" id="A0A066RS49"/>
<feature type="region of interest" description="Disordered" evidence="8">
    <location>
        <begin position="421"/>
        <end position="455"/>
    </location>
</feature>
<comment type="caution">
    <text evidence="11">The sequence shown here is derived from an EMBL/GenBank/DDBJ whole genome shotgun (WGS) entry which is preliminary data.</text>
</comment>
<evidence type="ECO:0000256" key="7">
    <source>
        <dbReference type="PROSITE-ProRule" id="PRU00433"/>
    </source>
</evidence>
<accession>A0A066RS49</accession>
<dbReference type="Pfam" id="PF03150">
    <property type="entry name" value="CCP_MauG"/>
    <property type="match status" value="1"/>
</dbReference>
<keyword evidence="6 7" id="KW-0408">Iron</keyword>
<evidence type="ECO:0000256" key="2">
    <source>
        <dbReference type="ARBA" id="ARBA00022617"/>
    </source>
</evidence>
<protein>
    <recommendedName>
        <fullName evidence="10">Cytochrome c domain-containing protein</fullName>
    </recommendedName>
</protein>
<evidence type="ECO:0000259" key="10">
    <source>
        <dbReference type="PROSITE" id="PS51007"/>
    </source>
</evidence>
<dbReference type="EMBL" id="JMIB01000003">
    <property type="protein sequence ID" value="KDM93260.1"/>
    <property type="molecule type" value="Genomic_DNA"/>
</dbReference>
<feature type="chain" id="PRO_5001630654" description="Cytochrome c domain-containing protein" evidence="9">
    <location>
        <begin position="18"/>
        <end position="455"/>
    </location>
</feature>
<dbReference type="OrthoDB" id="9805202at2"/>
<dbReference type="GO" id="GO:0046872">
    <property type="term" value="F:metal ion binding"/>
    <property type="evidence" value="ECO:0007669"/>
    <property type="project" value="UniProtKB-KW"/>
</dbReference>
<dbReference type="SUPFAM" id="SSF46626">
    <property type="entry name" value="Cytochrome c"/>
    <property type="match status" value="2"/>
</dbReference>
<keyword evidence="2 7" id="KW-0349">Heme</keyword>
<dbReference type="Gene3D" id="1.10.760.10">
    <property type="entry name" value="Cytochrome c-like domain"/>
    <property type="match status" value="2"/>
</dbReference>
<keyword evidence="3 7" id="KW-0479">Metal-binding</keyword>
<proteinExistence type="predicted"/>
<dbReference type="PANTHER" id="PTHR30600:SF10">
    <property type="entry name" value="BLL6722 PROTEIN"/>
    <property type="match status" value="1"/>
</dbReference>
<keyword evidence="12" id="KW-1185">Reference proteome</keyword>
<evidence type="ECO:0000256" key="6">
    <source>
        <dbReference type="ARBA" id="ARBA00023004"/>
    </source>
</evidence>
<feature type="compositionally biased region" description="Acidic residues" evidence="8">
    <location>
        <begin position="437"/>
        <end position="448"/>
    </location>
</feature>
<dbReference type="Proteomes" id="UP000027192">
    <property type="component" value="Unassembled WGS sequence"/>
</dbReference>
<evidence type="ECO:0000256" key="4">
    <source>
        <dbReference type="ARBA" id="ARBA00022729"/>
    </source>
</evidence>
<evidence type="ECO:0000313" key="12">
    <source>
        <dbReference type="Proteomes" id="UP000027192"/>
    </source>
</evidence>
<dbReference type="InterPro" id="IPR051395">
    <property type="entry name" value="Cytochrome_c_Peroxidase/MauG"/>
</dbReference>
<reference evidence="11 12" key="1">
    <citation type="submission" date="2014-04" db="EMBL/GenBank/DDBJ databases">
        <title>Draft genome sequence of Photobacterium halotolerans S2753: a solonamide, ngercheumicin and holomycin producer.</title>
        <authorList>
            <person name="Machado H.R."/>
            <person name="Gram L."/>
        </authorList>
    </citation>
    <scope>NUCLEOTIDE SEQUENCE [LARGE SCALE GENOMIC DNA]</scope>
    <source>
        <strain evidence="11 12">S2753</strain>
    </source>
</reference>
<feature type="compositionally biased region" description="Gly residues" evidence="8">
    <location>
        <begin position="39"/>
        <end position="57"/>
    </location>
</feature>
<dbReference type="STRING" id="1654360.EA58_01210"/>
<feature type="domain" description="Cytochrome c" evidence="10">
    <location>
        <begin position="292"/>
        <end position="415"/>
    </location>
</feature>
<gene>
    <name evidence="11" type="ORF">EA58_01210</name>
</gene>
<keyword evidence="5" id="KW-0560">Oxidoreductase</keyword>
<dbReference type="InterPro" id="IPR009056">
    <property type="entry name" value="Cyt_c-like_dom"/>
</dbReference>
<sequence>MKHTYVFLWAVVLIALAGCHDDDNASSDTNTPPVAVPGDGTGDNPGGTPGDGPGDGQNPGDDPTPDPDPEPEPRVDIDGQPLPDTETNPDYESYVAGQPIYYTSISSTEFHNIRFRSVATEDNTPRDNELSNPVAKLGRILFYDVRLSANNTVACASCHQQSHGFTDPAQLSTGFEGGHTGRNSMGLSNARYYDPGRFFWDERAATMEDQTLMPIQDPVEMGMNLFDLETKLGQTSFYGQLFTDAFGDEAITSDRISKAISQFMRAMVSYGSKFDLAVQAELNHVPEPVLSEQELRGLDLFDNLNCTSCHTTTAFVLDRNHNNGSVSNNDPDQGVGGNLAGFFKTGSLRNIAVGAPYFHDGHLPDLMSVIEFYNSGINNHNNLSPDLRDRFGRPVRMNLTQADKEALVAFLETLTDEGFLTNPIFSDPFPPPLPEETSPEETSPEETPDAGGTTP</sequence>